<keyword evidence="2" id="KW-1185">Reference proteome</keyword>
<dbReference type="Proteomes" id="UP001611383">
    <property type="component" value="Chromosome"/>
</dbReference>
<organism evidence="1 2">
    <name type="scientific">Archangium minus</name>
    <dbReference type="NCBI Taxonomy" id="83450"/>
    <lineage>
        <taxon>Bacteria</taxon>
        <taxon>Pseudomonadati</taxon>
        <taxon>Myxococcota</taxon>
        <taxon>Myxococcia</taxon>
        <taxon>Myxococcales</taxon>
        <taxon>Cystobacterineae</taxon>
        <taxon>Archangiaceae</taxon>
        <taxon>Archangium</taxon>
    </lineage>
</organism>
<dbReference type="RefSeq" id="WP_395820331.1">
    <property type="nucleotide sequence ID" value="NZ_CP043494.1"/>
</dbReference>
<proteinExistence type="predicted"/>
<evidence type="ECO:0000313" key="1">
    <source>
        <dbReference type="EMBL" id="WNG45462.1"/>
    </source>
</evidence>
<evidence type="ECO:0000313" key="2">
    <source>
        <dbReference type="Proteomes" id="UP001611383"/>
    </source>
</evidence>
<reference evidence="1 2" key="1">
    <citation type="submission" date="2019-08" db="EMBL/GenBank/DDBJ databases">
        <title>Archangium and Cystobacter genomes.</title>
        <authorList>
            <person name="Chen I.-C.K."/>
            <person name="Wielgoss S."/>
        </authorList>
    </citation>
    <scope>NUCLEOTIDE SEQUENCE [LARGE SCALE GENOMIC DNA]</scope>
    <source>
        <strain evidence="1 2">Cbm 6</strain>
    </source>
</reference>
<gene>
    <name evidence="1" type="ORF">F0U60_16160</name>
</gene>
<name>A0ABY9WRN1_9BACT</name>
<sequence length="66" mass="7338">MTGNTGAVTEIAELRRPRLRWPGITLREIQNPELGECLEFELSMSYSQVTGAVDVQGRYVSFPLPG</sequence>
<accession>A0ABY9WRN1</accession>
<dbReference type="EMBL" id="CP043494">
    <property type="protein sequence ID" value="WNG45462.1"/>
    <property type="molecule type" value="Genomic_DNA"/>
</dbReference>
<protein>
    <submittedName>
        <fullName evidence="1">Uncharacterized protein</fullName>
    </submittedName>
</protein>